<protein>
    <submittedName>
        <fullName evidence="1">Uncharacterized protein</fullName>
    </submittedName>
</protein>
<gene>
    <name evidence="1" type="ORF">S06H3_44765</name>
</gene>
<dbReference type="AlphaFoldDB" id="X1QG45"/>
<name>X1QG45_9ZZZZ</name>
<accession>X1QG45</accession>
<feature type="non-terminal residue" evidence="1">
    <location>
        <position position="1"/>
    </location>
</feature>
<evidence type="ECO:0000313" key="1">
    <source>
        <dbReference type="EMBL" id="GAI42254.1"/>
    </source>
</evidence>
<reference evidence="1" key="1">
    <citation type="journal article" date="2014" name="Front. Microbiol.">
        <title>High frequency of phylogenetically diverse reductive dehalogenase-homologous genes in deep subseafloor sedimentary metagenomes.</title>
        <authorList>
            <person name="Kawai M."/>
            <person name="Futagami T."/>
            <person name="Toyoda A."/>
            <person name="Takaki Y."/>
            <person name="Nishi S."/>
            <person name="Hori S."/>
            <person name="Arai W."/>
            <person name="Tsubouchi T."/>
            <person name="Morono Y."/>
            <person name="Uchiyama I."/>
            <person name="Ito T."/>
            <person name="Fujiyama A."/>
            <person name="Inagaki F."/>
            <person name="Takami H."/>
        </authorList>
    </citation>
    <scope>NUCLEOTIDE SEQUENCE</scope>
    <source>
        <strain evidence="1">Expedition CK06-06</strain>
    </source>
</reference>
<comment type="caution">
    <text evidence="1">The sequence shown here is derived from an EMBL/GenBank/DDBJ whole genome shotgun (WGS) entry which is preliminary data.</text>
</comment>
<organism evidence="1">
    <name type="scientific">marine sediment metagenome</name>
    <dbReference type="NCBI Taxonomy" id="412755"/>
    <lineage>
        <taxon>unclassified sequences</taxon>
        <taxon>metagenomes</taxon>
        <taxon>ecological metagenomes</taxon>
    </lineage>
</organism>
<dbReference type="EMBL" id="BARV01027877">
    <property type="protein sequence ID" value="GAI42254.1"/>
    <property type="molecule type" value="Genomic_DNA"/>
</dbReference>
<sequence length="246" mass="26364">TLTIISGTGVGETATITNYVSATDTFEFAALSGGSTPDATSRYVVTKMAGVAAAKNEIDTTDVLNAAVAAQKLFIVNGTIKKVLDFVNTKIITANIVSVGVPPVFGTVLQSNGAGTPTMIVDYITRVTAGGNCSVYGKRTSVATFGGGETITSITDNPATSPYPGAVEFTMTAADEVTPPHWYNYTVFGNNTDGLKKYGVMPVRAYEVCKYRGRIQLCRDPNYPHQWYQSRQLNPFDFLYVTVHDP</sequence>
<proteinExistence type="predicted"/>